<accession>A0ABD2PE21</accession>
<evidence type="ECO:0000313" key="3">
    <source>
        <dbReference type="EMBL" id="KAL3289234.1"/>
    </source>
</evidence>
<keyword evidence="2" id="KW-0732">Signal</keyword>
<keyword evidence="1" id="KW-0472">Membrane</keyword>
<feature type="signal peptide" evidence="2">
    <location>
        <begin position="1"/>
        <end position="18"/>
    </location>
</feature>
<proteinExistence type="predicted"/>
<dbReference type="EMBL" id="JABFTP020000185">
    <property type="protein sequence ID" value="KAL3289234.1"/>
    <property type="molecule type" value="Genomic_DNA"/>
</dbReference>
<sequence length="379" mass="42478">MLKLMIYFSFNLVLGISAYDVQNIDLLTQNPFSWNGYDSGNTEIDVTAGNFSISVTIKTCDIGNNISLPNTEYLTLKQGGDGSTQEGRIFAHINSAKKVFFYSGPVILQLKTPERLKRKCEVIFEKGDPEDTTLPPITTTEFTPTLGPGVSKYSTVLIAGKSIDDFSRNKSLVTELTTNIADMATAYTTMEGFCLKKPIKPEDVNISVFEQCSSQYPDFENCVRMVYALPVIIDEDCSLWTGYQLTQAHLDIMWSRMADDYLTNGLQAYSAPSTNKVTWWITTTIFSTLCVIGVMIFANMAWKRRDILKRAKATRNVDYIPEVRRVSDMSLSPPYFQSIPPMFDRTQVTNASKSEVRFGADNKGFQYDQLAEGEDETGA</sequence>
<comment type="caution">
    <text evidence="3">The sequence shown here is derived from an EMBL/GenBank/DDBJ whole genome shotgun (WGS) entry which is preliminary data.</text>
</comment>
<feature type="chain" id="PRO_5044777424" evidence="2">
    <location>
        <begin position="19"/>
        <end position="379"/>
    </location>
</feature>
<evidence type="ECO:0000256" key="2">
    <source>
        <dbReference type="SAM" id="SignalP"/>
    </source>
</evidence>
<keyword evidence="4" id="KW-1185">Reference proteome</keyword>
<keyword evidence="1" id="KW-0812">Transmembrane</keyword>
<feature type="transmembrane region" description="Helical" evidence="1">
    <location>
        <begin position="279"/>
        <end position="302"/>
    </location>
</feature>
<protein>
    <submittedName>
        <fullName evidence="3">Uncharacterized protein</fullName>
    </submittedName>
</protein>
<evidence type="ECO:0000256" key="1">
    <source>
        <dbReference type="SAM" id="Phobius"/>
    </source>
</evidence>
<gene>
    <name evidence="3" type="ORF">HHI36_003667</name>
</gene>
<evidence type="ECO:0000313" key="4">
    <source>
        <dbReference type="Proteomes" id="UP001516400"/>
    </source>
</evidence>
<keyword evidence="1" id="KW-1133">Transmembrane helix</keyword>
<reference evidence="3 4" key="1">
    <citation type="journal article" date="2021" name="BMC Biol.">
        <title>Horizontally acquired antibacterial genes associated with adaptive radiation of ladybird beetles.</title>
        <authorList>
            <person name="Li H.S."/>
            <person name="Tang X.F."/>
            <person name="Huang Y.H."/>
            <person name="Xu Z.Y."/>
            <person name="Chen M.L."/>
            <person name="Du X.Y."/>
            <person name="Qiu B.Y."/>
            <person name="Chen P.T."/>
            <person name="Zhang W."/>
            <person name="Slipinski A."/>
            <person name="Escalona H.E."/>
            <person name="Waterhouse R.M."/>
            <person name="Zwick A."/>
            <person name="Pang H."/>
        </authorList>
    </citation>
    <scope>NUCLEOTIDE SEQUENCE [LARGE SCALE GENOMIC DNA]</scope>
    <source>
        <strain evidence="3">SYSU2018</strain>
    </source>
</reference>
<organism evidence="3 4">
    <name type="scientific">Cryptolaemus montrouzieri</name>
    <dbReference type="NCBI Taxonomy" id="559131"/>
    <lineage>
        <taxon>Eukaryota</taxon>
        <taxon>Metazoa</taxon>
        <taxon>Ecdysozoa</taxon>
        <taxon>Arthropoda</taxon>
        <taxon>Hexapoda</taxon>
        <taxon>Insecta</taxon>
        <taxon>Pterygota</taxon>
        <taxon>Neoptera</taxon>
        <taxon>Endopterygota</taxon>
        <taxon>Coleoptera</taxon>
        <taxon>Polyphaga</taxon>
        <taxon>Cucujiformia</taxon>
        <taxon>Coccinelloidea</taxon>
        <taxon>Coccinellidae</taxon>
        <taxon>Scymninae</taxon>
        <taxon>Scymnini</taxon>
        <taxon>Cryptolaemus</taxon>
    </lineage>
</organism>
<dbReference type="AlphaFoldDB" id="A0ABD2PE21"/>
<dbReference type="Proteomes" id="UP001516400">
    <property type="component" value="Unassembled WGS sequence"/>
</dbReference>
<name>A0ABD2PE21_9CUCU</name>